<comment type="caution">
    <text evidence="7">The sequence shown here is derived from an EMBL/GenBank/DDBJ whole genome shotgun (WGS) entry which is preliminary data.</text>
</comment>
<keyword evidence="5" id="KW-0732">Signal</keyword>
<dbReference type="SUPFAM" id="SSF56281">
    <property type="entry name" value="Metallo-hydrolase/oxidoreductase"/>
    <property type="match status" value="1"/>
</dbReference>
<protein>
    <submittedName>
        <fullName evidence="7">MBL fold metallo-hydrolase</fullName>
    </submittedName>
</protein>
<accession>A0ABS2E3Y5</accession>
<dbReference type="PANTHER" id="PTHR42978:SF6">
    <property type="entry name" value="QUORUM-QUENCHING LACTONASE YTNP-RELATED"/>
    <property type="match status" value="1"/>
</dbReference>
<gene>
    <name evidence="7" type="ORF">H7U35_14195</name>
</gene>
<keyword evidence="2" id="KW-0479">Metal-binding</keyword>
<dbReference type="Proteomes" id="UP000766986">
    <property type="component" value="Unassembled WGS sequence"/>
</dbReference>
<dbReference type="PROSITE" id="PS51257">
    <property type="entry name" value="PROKAR_LIPOPROTEIN"/>
    <property type="match status" value="1"/>
</dbReference>
<evidence type="ECO:0000256" key="5">
    <source>
        <dbReference type="SAM" id="SignalP"/>
    </source>
</evidence>
<name>A0ABS2E3Y5_9BACT</name>
<dbReference type="CDD" id="cd07720">
    <property type="entry name" value="OPHC2-like_MBL-fold"/>
    <property type="match status" value="1"/>
</dbReference>
<dbReference type="Gene3D" id="3.60.15.10">
    <property type="entry name" value="Ribonuclease Z/Hydroxyacylglutathione hydrolase-like"/>
    <property type="match status" value="1"/>
</dbReference>
<keyword evidence="3" id="KW-0378">Hydrolase</keyword>
<dbReference type="InterPro" id="IPR001279">
    <property type="entry name" value="Metallo-B-lactamas"/>
</dbReference>
<feature type="domain" description="Metallo-beta-lactamase" evidence="6">
    <location>
        <begin position="93"/>
        <end position="272"/>
    </location>
</feature>
<sequence length="286" mass="31246">MRILMKKSMYLLAGVLAVSLLGACGPVQKKASAGEEGQVVFACMDSTTMERGGVKLTWIKDNAKERLMPLSLFGDVPKALVDSLGIADGIPSSISCFLMEADGKYILFDTGNGASDSRLMDGLASVGVSPSDIDYLYLTHFHGDHIGGMMKGDSVAFSQAEVYAARQEYEGWMQMPDEQKAQVVRTMEAYKDRLHLFEYGDTLPARVVALNAEGHTPGHTAYQAGGFLIADDLMHGAALQLVRPDICASYDMDPQKAVRSRKHYLEYVREHHLLLAGMHQPAKGLK</sequence>
<keyword evidence="4" id="KW-0862">Zinc</keyword>
<feature type="chain" id="PRO_5046148919" evidence="5">
    <location>
        <begin position="24"/>
        <end position="286"/>
    </location>
</feature>
<evidence type="ECO:0000256" key="2">
    <source>
        <dbReference type="ARBA" id="ARBA00022723"/>
    </source>
</evidence>
<feature type="signal peptide" evidence="5">
    <location>
        <begin position="1"/>
        <end position="23"/>
    </location>
</feature>
<dbReference type="EMBL" id="JACLYZ010000054">
    <property type="protein sequence ID" value="MBM6736347.1"/>
    <property type="molecule type" value="Genomic_DNA"/>
</dbReference>
<dbReference type="SMART" id="SM00849">
    <property type="entry name" value="Lactamase_B"/>
    <property type="match status" value="1"/>
</dbReference>
<proteinExistence type="inferred from homology"/>
<evidence type="ECO:0000256" key="3">
    <source>
        <dbReference type="ARBA" id="ARBA00022801"/>
    </source>
</evidence>
<dbReference type="InterPro" id="IPR051013">
    <property type="entry name" value="MBL_superfamily_lactonases"/>
</dbReference>
<dbReference type="InterPro" id="IPR036866">
    <property type="entry name" value="RibonucZ/Hydroxyglut_hydro"/>
</dbReference>
<evidence type="ECO:0000259" key="6">
    <source>
        <dbReference type="SMART" id="SM00849"/>
    </source>
</evidence>
<dbReference type="PANTHER" id="PTHR42978">
    <property type="entry name" value="QUORUM-QUENCHING LACTONASE YTNP-RELATED-RELATED"/>
    <property type="match status" value="1"/>
</dbReference>
<evidence type="ECO:0000256" key="4">
    <source>
        <dbReference type="ARBA" id="ARBA00022833"/>
    </source>
</evidence>
<evidence type="ECO:0000256" key="1">
    <source>
        <dbReference type="ARBA" id="ARBA00007749"/>
    </source>
</evidence>
<evidence type="ECO:0000313" key="7">
    <source>
        <dbReference type="EMBL" id="MBM6736347.1"/>
    </source>
</evidence>
<comment type="similarity">
    <text evidence="1">Belongs to the metallo-beta-lactamase superfamily.</text>
</comment>
<dbReference type="Pfam" id="PF00753">
    <property type="entry name" value="Lactamase_B"/>
    <property type="match status" value="1"/>
</dbReference>
<reference evidence="7 8" key="1">
    <citation type="journal article" date="2021" name="Sci. Rep.">
        <title>The distribution of antibiotic resistance genes in chicken gut microbiota commensals.</title>
        <authorList>
            <person name="Juricova H."/>
            <person name="Matiasovicova J."/>
            <person name="Kubasova T."/>
            <person name="Cejkova D."/>
            <person name="Rychlik I."/>
        </authorList>
    </citation>
    <scope>NUCLEOTIDE SEQUENCE [LARGE SCALE GENOMIC DNA]</scope>
    <source>
        <strain evidence="7 8">An772</strain>
    </source>
</reference>
<keyword evidence="8" id="KW-1185">Reference proteome</keyword>
<organism evidence="7 8">
    <name type="scientific">Mediterranea massiliensis</name>
    <dbReference type="NCBI Taxonomy" id="1841865"/>
    <lineage>
        <taxon>Bacteria</taxon>
        <taxon>Pseudomonadati</taxon>
        <taxon>Bacteroidota</taxon>
        <taxon>Bacteroidia</taxon>
        <taxon>Bacteroidales</taxon>
        <taxon>Bacteroidaceae</taxon>
        <taxon>Mediterranea</taxon>
    </lineage>
</organism>
<evidence type="ECO:0000313" key="8">
    <source>
        <dbReference type="Proteomes" id="UP000766986"/>
    </source>
</evidence>